<evidence type="ECO:0000256" key="2">
    <source>
        <dbReference type="ARBA" id="ARBA00022676"/>
    </source>
</evidence>
<keyword evidence="1" id="KW-1003">Cell membrane</keyword>
<dbReference type="InterPro" id="IPR050256">
    <property type="entry name" value="Glycosyltransferase_2"/>
</dbReference>
<dbReference type="Pfam" id="PF00535">
    <property type="entry name" value="Glycos_transf_2"/>
    <property type="match status" value="1"/>
</dbReference>
<gene>
    <name evidence="9" type="ORF">MNBD_NITROSPIRAE01-1280</name>
</gene>
<feature type="domain" description="Glycosyltransferase 2-like" evidence="8">
    <location>
        <begin position="8"/>
        <end position="172"/>
    </location>
</feature>
<evidence type="ECO:0000313" key="9">
    <source>
        <dbReference type="EMBL" id="VAX33834.1"/>
    </source>
</evidence>
<proteinExistence type="predicted"/>
<dbReference type="CDD" id="cd04187">
    <property type="entry name" value="DPM1_like_bac"/>
    <property type="match status" value="1"/>
</dbReference>
<dbReference type="AlphaFoldDB" id="A0A3B1DCR6"/>
<evidence type="ECO:0000256" key="6">
    <source>
        <dbReference type="ARBA" id="ARBA00022989"/>
    </source>
</evidence>
<protein>
    <submittedName>
        <fullName evidence="9">Glycosyl transferase, family 2</fullName>
    </submittedName>
</protein>
<sequence>MKTHPYLSVAVPVYNEEDSVHLLYEKIRVVCQSINKPYEIIFVDDGSSDRTPEILQEIQDTDPHFRRVQFRRNYGQTAAMAAGFDAARGERVVSMDGDLQNDPSDIPMLLNKMDEGYDVVCGWRRNRQDKFWSRRFPSIIANWIIGRVTGVKIHDNGCSLKAYRASIIKNVFLYGEMHRFIPAMTTLTGARVTEVVVKHHARQFGESKYGISRVWRVILDIITVKMIIGFASKPLRWF</sequence>
<evidence type="ECO:0000256" key="5">
    <source>
        <dbReference type="ARBA" id="ARBA00022985"/>
    </source>
</evidence>
<dbReference type="SUPFAM" id="SSF53448">
    <property type="entry name" value="Nucleotide-diphospho-sugar transferases"/>
    <property type="match status" value="1"/>
</dbReference>
<evidence type="ECO:0000256" key="3">
    <source>
        <dbReference type="ARBA" id="ARBA00022679"/>
    </source>
</evidence>
<dbReference type="GO" id="GO:0009103">
    <property type="term" value="P:lipopolysaccharide biosynthetic process"/>
    <property type="evidence" value="ECO:0007669"/>
    <property type="project" value="UniProtKB-KW"/>
</dbReference>
<dbReference type="InterPro" id="IPR001173">
    <property type="entry name" value="Glyco_trans_2-like"/>
</dbReference>
<dbReference type="PANTHER" id="PTHR48090">
    <property type="entry name" value="UNDECAPRENYL-PHOSPHATE 4-DEOXY-4-FORMAMIDO-L-ARABINOSE TRANSFERASE-RELATED"/>
    <property type="match status" value="1"/>
</dbReference>
<accession>A0A3B1DCR6</accession>
<evidence type="ECO:0000256" key="1">
    <source>
        <dbReference type="ARBA" id="ARBA00022475"/>
    </source>
</evidence>
<dbReference type="PANTHER" id="PTHR48090:SF3">
    <property type="entry name" value="UNDECAPRENYL-PHOSPHATE 4-DEOXY-4-FORMAMIDO-L-ARABINOSE TRANSFERASE"/>
    <property type="match status" value="1"/>
</dbReference>
<name>A0A3B1DCR6_9ZZZZ</name>
<keyword evidence="6" id="KW-1133">Transmembrane helix</keyword>
<keyword evidence="5" id="KW-0448">Lipopolysaccharide biosynthesis</keyword>
<evidence type="ECO:0000259" key="8">
    <source>
        <dbReference type="Pfam" id="PF00535"/>
    </source>
</evidence>
<dbReference type="GO" id="GO:0099621">
    <property type="term" value="F:undecaprenyl-phosphate 4-deoxy-4-formamido-L-arabinose transferase activity"/>
    <property type="evidence" value="ECO:0007669"/>
    <property type="project" value="TreeGrafter"/>
</dbReference>
<dbReference type="EMBL" id="UOGF01000121">
    <property type="protein sequence ID" value="VAX33834.1"/>
    <property type="molecule type" value="Genomic_DNA"/>
</dbReference>
<evidence type="ECO:0000256" key="7">
    <source>
        <dbReference type="ARBA" id="ARBA00023136"/>
    </source>
</evidence>
<feature type="non-terminal residue" evidence="9">
    <location>
        <position position="238"/>
    </location>
</feature>
<keyword evidence="4" id="KW-0812">Transmembrane</keyword>
<keyword evidence="7" id="KW-0472">Membrane</keyword>
<evidence type="ECO:0000256" key="4">
    <source>
        <dbReference type="ARBA" id="ARBA00022692"/>
    </source>
</evidence>
<keyword evidence="3 9" id="KW-0808">Transferase</keyword>
<dbReference type="GO" id="GO:0005886">
    <property type="term" value="C:plasma membrane"/>
    <property type="evidence" value="ECO:0007669"/>
    <property type="project" value="TreeGrafter"/>
</dbReference>
<keyword evidence="2" id="KW-0328">Glycosyltransferase</keyword>
<reference evidence="9" key="1">
    <citation type="submission" date="2018-06" db="EMBL/GenBank/DDBJ databases">
        <authorList>
            <person name="Zhirakovskaya E."/>
        </authorList>
    </citation>
    <scope>NUCLEOTIDE SEQUENCE</scope>
</reference>
<dbReference type="InterPro" id="IPR029044">
    <property type="entry name" value="Nucleotide-diphossugar_trans"/>
</dbReference>
<dbReference type="Gene3D" id="3.90.550.10">
    <property type="entry name" value="Spore Coat Polysaccharide Biosynthesis Protein SpsA, Chain A"/>
    <property type="match status" value="1"/>
</dbReference>
<organism evidence="9">
    <name type="scientific">hydrothermal vent metagenome</name>
    <dbReference type="NCBI Taxonomy" id="652676"/>
    <lineage>
        <taxon>unclassified sequences</taxon>
        <taxon>metagenomes</taxon>
        <taxon>ecological metagenomes</taxon>
    </lineage>
</organism>